<feature type="region of interest" description="Disordered" evidence="1">
    <location>
        <begin position="1913"/>
        <end position="1993"/>
    </location>
</feature>
<feature type="compositionally biased region" description="Basic and acidic residues" evidence="1">
    <location>
        <begin position="1227"/>
        <end position="1248"/>
    </location>
</feature>
<dbReference type="VEuPathDB" id="ToxoDB:TGP89_278030"/>
<feature type="compositionally biased region" description="Low complexity" evidence="1">
    <location>
        <begin position="1747"/>
        <end position="1762"/>
    </location>
</feature>
<feature type="compositionally biased region" description="Polar residues" evidence="1">
    <location>
        <begin position="1"/>
        <end position="16"/>
    </location>
</feature>
<feature type="region of interest" description="Disordered" evidence="1">
    <location>
        <begin position="2199"/>
        <end position="2220"/>
    </location>
</feature>
<feature type="compositionally biased region" description="Low complexity" evidence="1">
    <location>
        <begin position="34"/>
        <end position="44"/>
    </location>
</feature>
<accession>A0A086JJ85</accession>
<comment type="caution">
    <text evidence="3">The sequence shown here is derived from an EMBL/GenBank/DDBJ whole genome shotgun (WGS) entry which is preliminary data.</text>
</comment>
<feature type="compositionally biased region" description="Basic and acidic residues" evidence="1">
    <location>
        <begin position="1631"/>
        <end position="1656"/>
    </location>
</feature>
<feature type="compositionally biased region" description="Polar residues" evidence="1">
    <location>
        <begin position="2211"/>
        <end position="2220"/>
    </location>
</feature>
<dbReference type="OrthoDB" id="331853at2759"/>
<feature type="region of interest" description="Disordered" evidence="1">
    <location>
        <begin position="2094"/>
        <end position="2184"/>
    </location>
</feature>
<feature type="transmembrane region" description="Helical" evidence="2">
    <location>
        <begin position="334"/>
        <end position="355"/>
    </location>
</feature>
<feature type="transmembrane region" description="Helical" evidence="2">
    <location>
        <begin position="284"/>
        <end position="301"/>
    </location>
</feature>
<proteinExistence type="predicted"/>
<feature type="compositionally biased region" description="Low complexity" evidence="1">
    <location>
        <begin position="1504"/>
        <end position="1524"/>
    </location>
</feature>
<feature type="region of interest" description="Disordered" evidence="1">
    <location>
        <begin position="1819"/>
        <end position="1840"/>
    </location>
</feature>
<feature type="region of interest" description="Disordered" evidence="1">
    <location>
        <begin position="1"/>
        <end position="86"/>
    </location>
</feature>
<feature type="compositionally biased region" description="Basic and acidic residues" evidence="1">
    <location>
        <begin position="1416"/>
        <end position="1427"/>
    </location>
</feature>
<feature type="region of interest" description="Disordered" evidence="1">
    <location>
        <begin position="595"/>
        <end position="638"/>
    </location>
</feature>
<feature type="compositionally biased region" description="Basic and acidic residues" evidence="1">
    <location>
        <begin position="1764"/>
        <end position="1776"/>
    </location>
</feature>
<feature type="region of interest" description="Disordered" evidence="1">
    <location>
        <begin position="1032"/>
        <end position="1055"/>
    </location>
</feature>
<feature type="compositionally biased region" description="Basic and acidic residues" evidence="1">
    <location>
        <begin position="1541"/>
        <end position="1622"/>
    </location>
</feature>
<organism evidence="3 4">
    <name type="scientific">Toxoplasma gondii p89</name>
    <dbReference type="NCBI Taxonomy" id="943119"/>
    <lineage>
        <taxon>Eukaryota</taxon>
        <taxon>Sar</taxon>
        <taxon>Alveolata</taxon>
        <taxon>Apicomplexa</taxon>
        <taxon>Conoidasida</taxon>
        <taxon>Coccidia</taxon>
        <taxon>Eucoccidiorida</taxon>
        <taxon>Eimeriorina</taxon>
        <taxon>Sarcocystidae</taxon>
        <taxon>Toxoplasma</taxon>
    </lineage>
</organism>
<feature type="region of interest" description="Disordered" evidence="1">
    <location>
        <begin position="1860"/>
        <end position="1884"/>
    </location>
</feature>
<evidence type="ECO:0000313" key="4">
    <source>
        <dbReference type="Proteomes" id="UP000028828"/>
    </source>
</evidence>
<feature type="compositionally biased region" description="Basic and acidic residues" evidence="1">
    <location>
        <begin position="1152"/>
        <end position="1180"/>
    </location>
</feature>
<keyword evidence="2 3" id="KW-0812">Transmembrane</keyword>
<feature type="compositionally biased region" description="Acidic residues" evidence="1">
    <location>
        <begin position="1198"/>
        <end position="1226"/>
    </location>
</feature>
<keyword evidence="2" id="KW-1133">Transmembrane helix</keyword>
<feature type="region of interest" description="Disordered" evidence="1">
    <location>
        <begin position="1123"/>
        <end position="1248"/>
    </location>
</feature>
<name>A0A086JJ85_TOXGO</name>
<feature type="compositionally biased region" description="Basic and acidic residues" evidence="1">
    <location>
        <begin position="540"/>
        <end position="550"/>
    </location>
</feature>
<reference evidence="3 4" key="1">
    <citation type="submission" date="2014-03" db="EMBL/GenBank/DDBJ databases">
        <authorList>
            <person name="Sibley D."/>
            <person name="Venepally P."/>
            <person name="Karamycheva S."/>
            <person name="Hadjithomas M."/>
            <person name="Khan A."/>
            <person name="Brunk B."/>
            <person name="Roos D."/>
            <person name="Caler E."/>
            <person name="Lorenzi H."/>
        </authorList>
    </citation>
    <scope>NUCLEOTIDE SEQUENCE [LARGE SCALE GENOMIC DNA]</scope>
    <source>
        <strain evidence="4">p89</strain>
    </source>
</reference>
<feature type="compositionally biased region" description="Basic residues" evidence="1">
    <location>
        <begin position="75"/>
        <end position="84"/>
    </location>
</feature>
<keyword evidence="2" id="KW-0472">Membrane</keyword>
<feature type="transmembrane region" description="Helical" evidence="2">
    <location>
        <begin position="307"/>
        <end position="327"/>
    </location>
</feature>
<sequence length="2220" mass="243283">MQAQTHCPASSPQNRAAGNDGVSRRPRVALPLLQAPNFQFSSSSPPAPQVTATSVGSSKSRRTKITSPRPPTLLSHHRGHRGGLKSRSCREEIARWEKRTGDGVRRFLNLRDRGRGDEGGVLHGGDRGPGDLRALHSSGRRGGSAQRRNASCPCLVPSLWALDSRRPSPLTLPQPPPPALLQAPKLTSSRFFPDTAGRFSPALRSPSRTRLNRHKYREKTPAVESAICYTLSDYLSRFFSVARKPNFSLLSILLEPLSDVLLKWTMTPAGDMQRCRFPEVLRVYRHRALLFVLLALVAGFFHASWKAAAVCLTFSLFWVFGVGAAMCCSKSLKWISNLLTGFFGVLLVSTHPLLVPIRESLPFPESVHIFVSSGLLLVLPQTDQWVLPTHTRLLCHLASTLVYVFFSVASSPSPASPPSVFPSFLAPLADSTVFPFSLFATSASLFSPVVLGAVFWWSFHLLFFCADVFLSELFALACMQEAEEASNFMLEQLFKCWSPGGINVVALTDRHRQCTWISRDASRVFQRTFLTKDTLTQQGEDPHRPIESRLENGGGDASVVSRDCSPFPSYSSVESTPHASVFSDVSPSFRMTTTIAGAPRQGTGSPRSVEESEAPTVGDTASAKRDSPSSVGEGKASWTGLSPSSLFSFGACTEALRGARRLLFRSQEALMSRGFFKPLSRGVARQEKREKSLSALARPEEKEDAALIGLPLDSWVHPEDRAVFARAFQRADKLFEEENEAPSAEASPAGSRRRLTFECSNRMARGRDDFGDAQDDDGRCIVRVLCPQAREAAHLPERPVREASGGHGCAFDEASAFSPCFVSDAVSPSSSSPSSLSRASQVVSSLCKDEELRCLSDSDYTYYEVLVTPCRYPWSSSRIRLTRYNVSFYNIDERVRLQKQLESLVLAMSETLGIAAWAFDTHAIHTAEKRTQQRERAISKRTGGDLGCYGDFAGEREGVDRFGVSLRSAKNATSSQGKGVAGTPGASPPNIQGASLEERSGQRSRTGVTGTRGKTAEGRGLFLAAPSFLHSKPESSCPETPCQLPSVSRPSGGITPSLSSSSSFCSAASPSRAGAPCIPGYGSPSRYSYIFTEQAYKKMTGREIRSGEQTRLFHADSALWARHRSRQQREMETTGRLSRNGLSPLFEGSTVEEERTSDQAQRARGDSRGDRQPRDEERRTLGVGWTEATGRKRSGDESEREAEEERVDEEQRADEEEIEEEDEADEERERRRREEEDGVGEKEERLHDDDYEAALRGTWLQYFMEPGRDQLVEALRKLFDERRPFKLELPYERADGQVRWFKVAGYASSSDSSLFWGLIQDATTDRTQLNEQERRRALLTLLTECQFDGWGVVDIRELGQIVEASPSLNSLLNREVKGLHYSIVIPPAVVPQLEADGFCIDHAVVLFGGACIHEKASRDSQARDPTDRQPGGNPAGPRDNGDRERHACQGACPCVQQLNKSKVMALTAVADPSDPSIAVFGLRDLHVTFQEAVANRAVQPPVVWPPSSSQLPPGASLPSSPPESVWRHSSPESLYPALTLDAREPDSEQGAEAREARRAKNENREDREQDAQRAREGGRREDRDQVQTEQGKGRDRENLGNAKKEATHRVGLGREEISEEKTGLMTSEILELTKKLEQERDTRRAEGASARERVEARTCSFSSADEGEDAQIVERGTNEKEPENCLQIDAKMRPKDVSLSAVCPVSEGRGTAEEGDHAEALFTRRDKAPVPDPTQGKKEFSFHDNDASVPSSYTRSSPSSATKKNAEPDELRELNRRSSSPSSSLQYLASLSSAAEVVSSPMLTRTAALRRISSLSFSASSSFSSCSPEKQSARTLRSRGGALSCVEASRRVCLSASVDGRREDGGAKPGPESQRGASRTRDRDSLSVFSLPPLAFCRRDAASLLLGVQVSRCSTPAEAEPRATKERGDLTETGRLRGDAESSRGGDACGNSRGGRQQQRSSGEEKTSSIKDETGGRENVQERRRIEGGDPVETETLEGLHLLAAALEEDSTFQSQRVRCTGALEVGSEDMGRMPRVYGQCCADPSDRRKAQDCFFSQEKIHMQEPRFSSGKPTVSRGGADACEALVATFASPKEKQNPFLSPSDAAGGDSRFDLRPTLSAGCNSEKPAPRPRGTPQVYSHRKRTSGGGDAELSREKKSQGLEAAVPENAGETNEESRGFSPPVKRLLVERRQYHKLVHPAACGSADGMDTGSSPPESLL</sequence>
<evidence type="ECO:0000313" key="3">
    <source>
        <dbReference type="EMBL" id="KFG32203.1"/>
    </source>
</evidence>
<feature type="compositionally biased region" description="Basic and acidic residues" evidence="1">
    <location>
        <begin position="1710"/>
        <end position="1746"/>
    </location>
</feature>
<feature type="compositionally biased region" description="Basic and acidic residues" evidence="1">
    <location>
        <begin position="1919"/>
        <end position="1944"/>
    </location>
</feature>
<feature type="region of interest" description="Disordered" evidence="1">
    <location>
        <begin position="536"/>
        <end position="557"/>
    </location>
</feature>
<dbReference type="Proteomes" id="UP000028828">
    <property type="component" value="Unassembled WGS sequence"/>
</dbReference>
<dbReference type="EMBL" id="AEYI02001881">
    <property type="protein sequence ID" value="KFG32203.1"/>
    <property type="molecule type" value="Genomic_DNA"/>
</dbReference>
<feature type="region of interest" description="Disordered" evidence="1">
    <location>
        <begin position="1504"/>
        <end position="1784"/>
    </location>
</feature>
<evidence type="ECO:0000256" key="2">
    <source>
        <dbReference type="SAM" id="Phobius"/>
    </source>
</evidence>
<dbReference type="Gene3D" id="3.30.450.20">
    <property type="entry name" value="PAS domain"/>
    <property type="match status" value="1"/>
</dbReference>
<feature type="compositionally biased region" description="Basic and acidic residues" evidence="1">
    <location>
        <begin position="112"/>
        <end position="134"/>
    </location>
</feature>
<feature type="region of interest" description="Disordered" evidence="1">
    <location>
        <begin position="970"/>
        <end position="1017"/>
    </location>
</feature>
<feature type="region of interest" description="Disordered" evidence="1">
    <location>
        <begin position="112"/>
        <end position="149"/>
    </location>
</feature>
<protein>
    <submittedName>
        <fullName evidence="3">Putative transmembrane protein</fullName>
    </submittedName>
</protein>
<evidence type="ECO:0000256" key="1">
    <source>
        <dbReference type="SAM" id="MobiDB-lite"/>
    </source>
</evidence>
<gene>
    <name evidence="3" type="ORF">TGP89_278030</name>
</gene>
<feature type="region of interest" description="Disordered" evidence="1">
    <location>
        <begin position="1416"/>
        <end position="1446"/>
    </location>
</feature>
<feature type="compositionally biased region" description="Basic and acidic residues" evidence="1">
    <location>
        <begin position="1962"/>
        <end position="1988"/>
    </location>
</feature>